<protein>
    <submittedName>
        <fullName evidence="1">Uncharacterized protein</fullName>
    </submittedName>
</protein>
<proteinExistence type="predicted"/>
<organism evidence="1 2">
    <name type="scientific">Irpex rosettiformis</name>
    <dbReference type="NCBI Taxonomy" id="378272"/>
    <lineage>
        <taxon>Eukaryota</taxon>
        <taxon>Fungi</taxon>
        <taxon>Dikarya</taxon>
        <taxon>Basidiomycota</taxon>
        <taxon>Agaricomycotina</taxon>
        <taxon>Agaricomycetes</taxon>
        <taxon>Polyporales</taxon>
        <taxon>Irpicaceae</taxon>
        <taxon>Irpex</taxon>
    </lineage>
</organism>
<dbReference type="Proteomes" id="UP001055072">
    <property type="component" value="Unassembled WGS sequence"/>
</dbReference>
<evidence type="ECO:0000313" key="2">
    <source>
        <dbReference type="Proteomes" id="UP001055072"/>
    </source>
</evidence>
<name>A0ACB8TNP2_9APHY</name>
<evidence type="ECO:0000313" key="1">
    <source>
        <dbReference type="EMBL" id="KAI0083609.1"/>
    </source>
</evidence>
<sequence length="158" mass="17812">MRGGCLIVYCAPTRSTTHRELITKHHSQQQSFPCDIVILGPPMQLSMFMSAICYRGCCCCYTSSDDTGLKNAKIAGSWLQFMVSSSCHKAQGKRRRTIIISNLPHTSYMVTTHAQFSAYERHSERHRCRTPVSKSSGHTYPDYTARALSRCMEYCGSI</sequence>
<accession>A0ACB8TNP2</accession>
<comment type="caution">
    <text evidence="1">The sequence shown here is derived from an EMBL/GenBank/DDBJ whole genome shotgun (WGS) entry which is preliminary data.</text>
</comment>
<reference evidence="1" key="1">
    <citation type="journal article" date="2021" name="Environ. Microbiol.">
        <title>Gene family expansions and transcriptome signatures uncover fungal adaptations to wood decay.</title>
        <authorList>
            <person name="Hage H."/>
            <person name="Miyauchi S."/>
            <person name="Viragh M."/>
            <person name="Drula E."/>
            <person name="Min B."/>
            <person name="Chaduli D."/>
            <person name="Navarro D."/>
            <person name="Favel A."/>
            <person name="Norest M."/>
            <person name="Lesage-Meessen L."/>
            <person name="Balint B."/>
            <person name="Merenyi Z."/>
            <person name="de Eugenio L."/>
            <person name="Morin E."/>
            <person name="Martinez A.T."/>
            <person name="Baldrian P."/>
            <person name="Stursova M."/>
            <person name="Martinez M.J."/>
            <person name="Novotny C."/>
            <person name="Magnuson J.K."/>
            <person name="Spatafora J.W."/>
            <person name="Maurice S."/>
            <person name="Pangilinan J."/>
            <person name="Andreopoulos W."/>
            <person name="LaButti K."/>
            <person name="Hundley H."/>
            <person name="Na H."/>
            <person name="Kuo A."/>
            <person name="Barry K."/>
            <person name="Lipzen A."/>
            <person name="Henrissat B."/>
            <person name="Riley R."/>
            <person name="Ahrendt S."/>
            <person name="Nagy L.G."/>
            <person name="Grigoriev I.V."/>
            <person name="Martin F."/>
            <person name="Rosso M.N."/>
        </authorList>
    </citation>
    <scope>NUCLEOTIDE SEQUENCE</scope>
    <source>
        <strain evidence="1">CBS 384.51</strain>
    </source>
</reference>
<dbReference type="EMBL" id="MU274959">
    <property type="protein sequence ID" value="KAI0083609.1"/>
    <property type="molecule type" value="Genomic_DNA"/>
</dbReference>
<gene>
    <name evidence="1" type="ORF">BDY19DRAFT_977191</name>
</gene>
<keyword evidence="2" id="KW-1185">Reference proteome</keyword>